<dbReference type="Proteomes" id="UP000095282">
    <property type="component" value="Unplaced"/>
</dbReference>
<name>A0A1I7T6L1_9PELO</name>
<dbReference type="Pfam" id="PF10318">
    <property type="entry name" value="7TM_GPCR_Srh"/>
    <property type="match status" value="1"/>
</dbReference>
<accession>A0A1I7T6L1</accession>
<dbReference type="SUPFAM" id="SSF81321">
    <property type="entry name" value="Family A G protein-coupled receptor-like"/>
    <property type="match status" value="1"/>
</dbReference>
<reference evidence="3" key="1">
    <citation type="submission" date="2016-11" db="UniProtKB">
        <authorList>
            <consortium name="WormBaseParasite"/>
        </authorList>
    </citation>
    <scope>IDENTIFICATION</scope>
</reference>
<proteinExistence type="predicted"/>
<dbReference type="InterPro" id="IPR019422">
    <property type="entry name" value="7TM_GPCR_serpentine_rcpt_Srh"/>
</dbReference>
<keyword evidence="1" id="KW-1133">Transmembrane helix</keyword>
<evidence type="ECO:0000313" key="3">
    <source>
        <dbReference type="WBParaSite" id="Csp11.Scaffold522.g2906.t1"/>
    </source>
</evidence>
<dbReference type="AlphaFoldDB" id="A0A1I7T6L1"/>
<feature type="transmembrane region" description="Helical" evidence="1">
    <location>
        <begin position="59"/>
        <end position="83"/>
    </location>
</feature>
<protein>
    <submittedName>
        <fullName evidence="3">Serpentine Receptor, class H</fullName>
    </submittedName>
</protein>
<feature type="transmembrane region" description="Helical" evidence="1">
    <location>
        <begin position="95"/>
        <end position="116"/>
    </location>
</feature>
<keyword evidence="1" id="KW-0812">Transmembrane</keyword>
<dbReference type="WBParaSite" id="Csp11.Scaffold522.g2906.t1">
    <property type="protein sequence ID" value="Csp11.Scaffold522.g2906.t1"/>
    <property type="gene ID" value="Csp11.Scaffold522.g2906"/>
</dbReference>
<dbReference type="PANTHER" id="PTHR22941">
    <property type="entry name" value="SERPENTINE RECEPTOR"/>
    <property type="match status" value="1"/>
</dbReference>
<keyword evidence="2" id="KW-1185">Reference proteome</keyword>
<organism evidence="2 3">
    <name type="scientific">Caenorhabditis tropicalis</name>
    <dbReference type="NCBI Taxonomy" id="1561998"/>
    <lineage>
        <taxon>Eukaryota</taxon>
        <taxon>Metazoa</taxon>
        <taxon>Ecdysozoa</taxon>
        <taxon>Nematoda</taxon>
        <taxon>Chromadorea</taxon>
        <taxon>Rhabditida</taxon>
        <taxon>Rhabditina</taxon>
        <taxon>Rhabditomorpha</taxon>
        <taxon>Rhabditoidea</taxon>
        <taxon>Rhabditidae</taxon>
        <taxon>Peloderinae</taxon>
        <taxon>Caenorhabditis</taxon>
    </lineage>
</organism>
<feature type="transmembrane region" description="Helical" evidence="1">
    <location>
        <begin position="15"/>
        <end position="36"/>
    </location>
</feature>
<keyword evidence="1" id="KW-0472">Membrane</keyword>
<evidence type="ECO:0000256" key="1">
    <source>
        <dbReference type="SAM" id="Phobius"/>
    </source>
</evidence>
<dbReference type="eggNOG" id="ENOG502THQ2">
    <property type="taxonomic scope" value="Eukaryota"/>
</dbReference>
<dbReference type="PANTHER" id="PTHR22941:SF308">
    <property type="entry name" value="SERPENTINE RECEPTOR, CLASS H"/>
    <property type="match status" value="1"/>
</dbReference>
<evidence type="ECO:0000313" key="2">
    <source>
        <dbReference type="Proteomes" id="UP000095282"/>
    </source>
</evidence>
<dbReference type="InterPro" id="IPR053220">
    <property type="entry name" value="Nematode_rcpt-like_serp_H"/>
</dbReference>
<sequence>MERPGFFMLSSDSSLLVITMAGYLLFTGFQAYYYMIQTSRYLHNIKSQSQRTTQLQKQLFKALCIQAFIPVLAFIAPCLYIQISTALHYVDMILGNISMIWLTTHGIISTTTMLIVHKPYREAVLGMVKCKKSVTNAPSQNNSLVKL</sequence>